<proteinExistence type="predicted"/>
<gene>
    <name evidence="1" type="ORF">PQU98_06170</name>
</gene>
<evidence type="ECO:0000313" key="2">
    <source>
        <dbReference type="Proteomes" id="UP001218579"/>
    </source>
</evidence>
<evidence type="ECO:0000313" key="1">
    <source>
        <dbReference type="EMBL" id="MDC7675704.1"/>
    </source>
</evidence>
<reference evidence="1 2" key="1">
    <citation type="submission" date="2023-01" db="EMBL/GenBank/DDBJ databases">
        <title>Novel species of the genus Asticcacaulis isolated from rivers.</title>
        <authorList>
            <person name="Lu H."/>
        </authorList>
    </citation>
    <scope>NUCLEOTIDE SEQUENCE [LARGE SCALE GENOMIC DNA]</scope>
    <source>
        <strain evidence="1 2">LKC15W</strain>
    </source>
</reference>
<dbReference type="RefSeq" id="WP_272744031.1">
    <property type="nucleotide sequence ID" value="NZ_JAQQKV010000001.1"/>
</dbReference>
<keyword evidence="2" id="KW-1185">Reference proteome</keyword>
<dbReference type="InterPro" id="IPR010985">
    <property type="entry name" value="Ribbon_hlx_hlx"/>
</dbReference>
<protein>
    <submittedName>
        <fullName evidence="1">Type II toxin-antitoxin system ParD family antitoxin</fullName>
    </submittedName>
</protein>
<dbReference type="SUPFAM" id="SSF47598">
    <property type="entry name" value="Ribbon-helix-helix"/>
    <property type="match status" value="1"/>
</dbReference>
<name>A0ABT5HHI2_9CAUL</name>
<accession>A0ABT5HHI2</accession>
<dbReference type="Proteomes" id="UP001218579">
    <property type="component" value="Unassembled WGS sequence"/>
</dbReference>
<organism evidence="1 2">
    <name type="scientific">Asticcacaulis machinosus</name>
    <dbReference type="NCBI Taxonomy" id="2984211"/>
    <lineage>
        <taxon>Bacteria</taxon>
        <taxon>Pseudomonadati</taxon>
        <taxon>Pseudomonadota</taxon>
        <taxon>Alphaproteobacteria</taxon>
        <taxon>Caulobacterales</taxon>
        <taxon>Caulobacteraceae</taxon>
        <taxon>Asticcacaulis</taxon>
    </lineage>
</organism>
<dbReference type="EMBL" id="JAQQKV010000001">
    <property type="protein sequence ID" value="MDC7675704.1"/>
    <property type="molecule type" value="Genomic_DNA"/>
</dbReference>
<dbReference type="InterPro" id="IPR038296">
    <property type="entry name" value="ParD_sf"/>
</dbReference>
<comment type="caution">
    <text evidence="1">The sequence shown here is derived from an EMBL/GenBank/DDBJ whole genome shotgun (WGS) entry which is preliminary data.</text>
</comment>
<dbReference type="Gene3D" id="6.10.10.120">
    <property type="entry name" value="Antitoxin ParD1-like"/>
    <property type="match status" value="1"/>
</dbReference>
<sequence length="85" mass="9652">MSTLNISMPDAMRDYVEQQAKAGQYSASEYIRHLIRQDQAKRVPLERNPLWELLAISAKELDDGEFSDATAESIIAEGRARRKEA</sequence>